<dbReference type="EMBL" id="JAIOUQ010000007">
    <property type="protein sequence ID" value="MBZ2165696.1"/>
    <property type="molecule type" value="Genomic_DNA"/>
</dbReference>
<protein>
    <submittedName>
        <fullName evidence="1">DUF2769 domain-containing protein</fullName>
    </submittedName>
</protein>
<accession>A0A8T5UUT6</accession>
<dbReference type="AlphaFoldDB" id="A0A8T5UUT6"/>
<name>A0A8T5UUT6_9EURY</name>
<evidence type="ECO:0000313" key="1">
    <source>
        <dbReference type="EMBL" id="MBZ2165696.1"/>
    </source>
</evidence>
<dbReference type="Proteomes" id="UP000825933">
    <property type="component" value="Unassembled WGS sequence"/>
</dbReference>
<proteinExistence type="predicted"/>
<reference evidence="2" key="1">
    <citation type="journal article" date="2022" name="Microbiol. Resour. Announc.">
        <title>Draft Genome Sequence of a Methanogenic Archaeon from West Spitsbergen Permafrost.</title>
        <authorList>
            <person name="Trubitsyn V."/>
            <person name="Rivkina E."/>
            <person name="Shcherbakova V."/>
        </authorList>
    </citation>
    <scope>NUCLEOTIDE SEQUENCE [LARGE SCALE GENOMIC DNA]</scope>
    <source>
        <strain evidence="2">VT</strain>
    </source>
</reference>
<organism evidence="1 2">
    <name type="scientific">Methanobacterium spitsbergense</name>
    <dbReference type="NCBI Taxonomy" id="2874285"/>
    <lineage>
        <taxon>Archaea</taxon>
        <taxon>Methanobacteriati</taxon>
        <taxon>Methanobacteriota</taxon>
        <taxon>Methanomada group</taxon>
        <taxon>Methanobacteria</taxon>
        <taxon>Methanobacteriales</taxon>
        <taxon>Methanobacteriaceae</taxon>
        <taxon>Methanobacterium</taxon>
    </lineage>
</organism>
<dbReference type="RefSeq" id="WP_223791291.1">
    <property type="nucleotide sequence ID" value="NZ_JAIOUQ010000007.1"/>
</dbReference>
<evidence type="ECO:0000313" key="2">
    <source>
        <dbReference type="Proteomes" id="UP000825933"/>
    </source>
</evidence>
<gene>
    <name evidence="1" type="ORF">K8N75_06545</name>
</gene>
<comment type="caution">
    <text evidence="1">The sequence shown here is derived from an EMBL/GenBank/DDBJ whole genome shotgun (WGS) entry which is preliminary data.</text>
</comment>
<sequence length="105" mass="11809">MGKVEINKENINKCLCKTCPVQTDSKCSKDKLDIINEKLKQEGDIKDIIKPEEELPLVYCSFGKATCTDLASMELCKCTQCNVWLDNNLANTEPIEYFCIDGAPK</sequence>
<keyword evidence="2" id="KW-1185">Reference proteome</keyword>